<keyword evidence="3" id="KW-1185">Reference proteome</keyword>
<reference evidence="2" key="1">
    <citation type="submission" date="2023-08" db="EMBL/GenBank/DDBJ databases">
        <authorList>
            <person name="Chen Y."/>
            <person name="Shah S."/>
            <person name="Dougan E. K."/>
            <person name="Thang M."/>
            <person name="Chan C."/>
        </authorList>
    </citation>
    <scope>NUCLEOTIDE SEQUENCE</scope>
</reference>
<dbReference type="EMBL" id="CAUJNA010003865">
    <property type="protein sequence ID" value="CAJ1411275.1"/>
    <property type="molecule type" value="Genomic_DNA"/>
</dbReference>
<evidence type="ECO:0000313" key="2">
    <source>
        <dbReference type="EMBL" id="CAJ1411275.1"/>
    </source>
</evidence>
<accession>A0AA36NFY8</accession>
<evidence type="ECO:0000256" key="1">
    <source>
        <dbReference type="SAM" id="MobiDB-lite"/>
    </source>
</evidence>
<dbReference type="Proteomes" id="UP001178507">
    <property type="component" value="Unassembled WGS sequence"/>
</dbReference>
<feature type="region of interest" description="Disordered" evidence="1">
    <location>
        <begin position="190"/>
        <end position="216"/>
    </location>
</feature>
<feature type="compositionally biased region" description="Basic and acidic residues" evidence="1">
    <location>
        <begin position="201"/>
        <end position="216"/>
    </location>
</feature>
<comment type="caution">
    <text evidence="2">The sequence shown here is derived from an EMBL/GenBank/DDBJ whole genome shotgun (WGS) entry which is preliminary data.</text>
</comment>
<sequence>MVRDGEEIYFGMRRSLYFFLDDVPVMTANKLGGLTSEVVHALADLAFADSEQAAAQALAKLDAPDPLESDPQQALKQFGRYAFVSIGPRARQAWRQSSAKSAAPANHCVGCCWWCTPFAVRGACEHLYLALHVAKIQCFDVLFPVRHRKKGRSQAVRARGAVEDKDQEAGASPSSAALNMGASVAVLEDASGGQADAGSSSRDRQIEEREIYSSIH</sequence>
<gene>
    <name evidence="2" type="ORF">EVOR1521_LOCUS31885</name>
</gene>
<dbReference type="AlphaFoldDB" id="A0AA36NFY8"/>
<organism evidence="2 3">
    <name type="scientific">Effrenium voratum</name>
    <dbReference type="NCBI Taxonomy" id="2562239"/>
    <lineage>
        <taxon>Eukaryota</taxon>
        <taxon>Sar</taxon>
        <taxon>Alveolata</taxon>
        <taxon>Dinophyceae</taxon>
        <taxon>Suessiales</taxon>
        <taxon>Symbiodiniaceae</taxon>
        <taxon>Effrenium</taxon>
    </lineage>
</organism>
<name>A0AA36NFY8_9DINO</name>
<feature type="region of interest" description="Disordered" evidence="1">
    <location>
        <begin position="153"/>
        <end position="176"/>
    </location>
</feature>
<feature type="compositionally biased region" description="Low complexity" evidence="1">
    <location>
        <begin position="190"/>
        <end position="200"/>
    </location>
</feature>
<proteinExistence type="predicted"/>
<protein>
    <submittedName>
        <fullName evidence="2">Uncharacterized protein</fullName>
    </submittedName>
</protein>
<evidence type="ECO:0000313" key="3">
    <source>
        <dbReference type="Proteomes" id="UP001178507"/>
    </source>
</evidence>